<organism evidence="1 2">
    <name type="scientific">Nocardia cerradoensis</name>
    <dbReference type="NCBI Taxonomy" id="85688"/>
    <lineage>
        <taxon>Bacteria</taxon>
        <taxon>Bacillati</taxon>
        <taxon>Actinomycetota</taxon>
        <taxon>Actinomycetes</taxon>
        <taxon>Mycobacteriales</taxon>
        <taxon>Nocardiaceae</taxon>
        <taxon>Nocardia</taxon>
    </lineage>
</organism>
<evidence type="ECO:0000313" key="1">
    <source>
        <dbReference type="EMBL" id="OXR42119.1"/>
    </source>
</evidence>
<comment type="caution">
    <text evidence="1">The sequence shown here is derived from an EMBL/GenBank/DDBJ whole genome shotgun (WGS) entry which is preliminary data.</text>
</comment>
<reference evidence="1 2" key="1">
    <citation type="submission" date="2017-07" db="EMBL/GenBank/DDBJ databases">
        <title>First draft Genome Sequence of Nocardia cerradoensis isolated from human infection.</title>
        <authorList>
            <person name="Carrasco G."/>
        </authorList>
    </citation>
    <scope>NUCLEOTIDE SEQUENCE [LARGE SCALE GENOMIC DNA]</scope>
    <source>
        <strain evidence="1 2">CNM20130759</strain>
    </source>
</reference>
<keyword evidence="2" id="KW-1185">Reference proteome</keyword>
<sequence length="101" mass="10905">MVLALDPPVVASATDTGLILDIIGITIADPLGGGEPQLRLRDGTTVTLPVALRDWAMAMLVTHHHRADDEVPTFPCRIEFGIRDGHMYARPLTAGEDHDVP</sequence>
<dbReference type="AlphaFoldDB" id="A0A231GZU5"/>
<dbReference type="EMBL" id="NGAF01000015">
    <property type="protein sequence ID" value="OXR42119.1"/>
    <property type="molecule type" value="Genomic_DNA"/>
</dbReference>
<protein>
    <submittedName>
        <fullName evidence="1">Uncharacterized protein</fullName>
    </submittedName>
</protein>
<dbReference type="RefSeq" id="WP_094027114.1">
    <property type="nucleotide sequence ID" value="NZ_NGAF01000015.1"/>
</dbReference>
<dbReference type="Proteomes" id="UP000215506">
    <property type="component" value="Unassembled WGS sequence"/>
</dbReference>
<name>A0A231GZU5_9NOCA</name>
<accession>A0A231GZU5</accession>
<proteinExistence type="predicted"/>
<evidence type="ECO:0000313" key="2">
    <source>
        <dbReference type="Proteomes" id="UP000215506"/>
    </source>
</evidence>
<gene>
    <name evidence="1" type="ORF">B7C42_05718</name>
</gene>